<dbReference type="Pfam" id="PF02823">
    <property type="entry name" value="ATP-synt_DE_N"/>
    <property type="match status" value="1"/>
</dbReference>
<dbReference type="PANTHER" id="PTHR13822">
    <property type="entry name" value="ATP SYNTHASE DELTA/EPSILON CHAIN"/>
    <property type="match status" value="1"/>
</dbReference>
<dbReference type="HAMAP" id="MF_00530">
    <property type="entry name" value="ATP_synth_epsil_bac"/>
    <property type="match status" value="1"/>
</dbReference>
<evidence type="ECO:0000256" key="2">
    <source>
        <dbReference type="ARBA" id="ARBA00005712"/>
    </source>
</evidence>
<evidence type="ECO:0000313" key="12">
    <source>
        <dbReference type="EMBL" id="CAD8705728.1"/>
    </source>
</evidence>
<evidence type="ECO:0000256" key="6">
    <source>
        <dbReference type="ARBA" id="ARBA00022946"/>
    </source>
</evidence>
<comment type="subcellular location">
    <subcellularLocation>
        <location evidence="1">Mitochondrion inner membrane</location>
    </subcellularLocation>
</comment>
<keyword evidence="6" id="KW-0809">Transit peptide</keyword>
<dbReference type="AlphaFoldDB" id="A0A7S0SH33"/>
<dbReference type="GO" id="GO:0045259">
    <property type="term" value="C:proton-transporting ATP synthase complex"/>
    <property type="evidence" value="ECO:0007669"/>
    <property type="project" value="InterPro"/>
</dbReference>
<keyword evidence="5" id="KW-0999">Mitochondrion inner membrane</keyword>
<dbReference type="InterPro" id="IPR001469">
    <property type="entry name" value="ATP_synth_F1_dsu/esu"/>
</dbReference>
<evidence type="ECO:0000259" key="11">
    <source>
        <dbReference type="Pfam" id="PF02823"/>
    </source>
</evidence>
<evidence type="ECO:0000256" key="5">
    <source>
        <dbReference type="ARBA" id="ARBA00022792"/>
    </source>
</evidence>
<dbReference type="CDD" id="cd12152">
    <property type="entry name" value="F1-ATPase_delta"/>
    <property type="match status" value="1"/>
</dbReference>
<keyword evidence="3" id="KW-0813">Transport</keyword>
<protein>
    <recommendedName>
        <fullName evidence="11">ATP synthase F1 complex delta/epsilon subunit N-terminal domain-containing protein</fullName>
    </recommendedName>
</protein>
<evidence type="ECO:0000256" key="4">
    <source>
        <dbReference type="ARBA" id="ARBA00022781"/>
    </source>
</evidence>
<proteinExistence type="inferred from homology"/>
<evidence type="ECO:0000256" key="1">
    <source>
        <dbReference type="ARBA" id="ARBA00004273"/>
    </source>
</evidence>
<dbReference type="InterPro" id="IPR020546">
    <property type="entry name" value="ATP_synth_F1_dsu/esu_N"/>
</dbReference>
<dbReference type="EMBL" id="HBFC01014344">
    <property type="protein sequence ID" value="CAD8705728.1"/>
    <property type="molecule type" value="Transcribed_RNA"/>
</dbReference>
<dbReference type="SUPFAM" id="SSF51344">
    <property type="entry name" value="Epsilon subunit of F1F0-ATP synthase N-terminal domain"/>
    <property type="match status" value="1"/>
</dbReference>
<keyword evidence="9" id="KW-0472">Membrane</keyword>
<keyword evidence="7" id="KW-0406">Ion transport</keyword>
<evidence type="ECO:0000256" key="3">
    <source>
        <dbReference type="ARBA" id="ARBA00022448"/>
    </source>
</evidence>
<organism evidence="12">
    <name type="scientific">Mantoniella antarctica</name>
    <dbReference type="NCBI Taxonomy" id="81844"/>
    <lineage>
        <taxon>Eukaryota</taxon>
        <taxon>Viridiplantae</taxon>
        <taxon>Chlorophyta</taxon>
        <taxon>Mamiellophyceae</taxon>
        <taxon>Mamiellales</taxon>
        <taxon>Mamiellaceae</taxon>
        <taxon>Mantoniella</taxon>
    </lineage>
</organism>
<dbReference type="GO" id="GO:0046933">
    <property type="term" value="F:proton-transporting ATP synthase activity, rotational mechanism"/>
    <property type="evidence" value="ECO:0007669"/>
    <property type="project" value="InterPro"/>
</dbReference>
<dbReference type="InterPro" id="IPR036771">
    <property type="entry name" value="ATPsynth_dsu/esu_N"/>
</dbReference>
<keyword evidence="4" id="KW-0375">Hydrogen ion transport</keyword>
<dbReference type="GO" id="GO:0005743">
    <property type="term" value="C:mitochondrial inner membrane"/>
    <property type="evidence" value="ECO:0007669"/>
    <property type="project" value="UniProtKB-SubCell"/>
</dbReference>
<comment type="similarity">
    <text evidence="2">Belongs to the ATPase epsilon chain family.</text>
</comment>
<evidence type="ECO:0000256" key="8">
    <source>
        <dbReference type="ARBA" id="ARBA00023128"/>
    </source>
</evidence>
<name>A0A7S0SH33_9CHLO</name>
<evidence type="ECO:0000256" key="10">
    <source>
        <dbReference type="SAM" id="MobiDB-lite"/>
    </source>
</evidence>
<reference evidence="12" key="1">
    <citation type="submission" date="2021-01" db="EMBL/GenBank/DDBJ databases">
        <authorList>
            <person name="Corre E."/>
            <person name="Pelletier E."/>
            <person name="Niang G."/>
            <person name="Scheremetjew M."/>
            <person name="Finn R."/>
            <person name="Kale V."/>
            <person name="Holt S."/>
            <person name="Cochrane G."/>
            <person name="Meng A."/>
            <person name="Brown T."/>
            <person name="Cohen L."/>
        </authorList>
    </citation>
    <scope>NUCLEOTIDE SEQUENCE</scope>
    <source>
        <strain evidence="12">SL-175</strain>
    </source>
</reference>
<feature type="region of interest" description="Disordered" evidence="10">
    <location>
        <begin position="171"/>
        <end position="197"/>
    </location>
</feature>
<gene>
    <name evidence="12" type="ORF">MANT1106_LOCUS8411</name>
</gene>
<dbReference type="PANTHER" id="PTHR13822:SF7">
    <property type="entry name" value="ATP SYNTHASE SUBUNIT DELTA, MITOCHONDRIAL"/>
    <property type="match status" value="1"/>
</dbReference>
<sequence length="197" mass="21126">MAQIVPLVGAAASTTGASRAFGTSGLRASDAQKESIASFMKDFASVKPSTMDNPSTPSDFMRTLKEMPTSIPDKLTLNFYMPHEVEFAGVEVEQVQIPATTGDFGVLPGHVPTVAQMRPGVVAVTKSSSEVHKYFVSSGFAFIHADSTTDIMAVEAVPVDQLNAEVVKKVRERSPPHSSTHTPGKETESTTCRRRRG</sequence>
<keyword evidence="8" id="KW-0496">Mitochondrion</keyword>
<evidence type="ECO:0000256" key="7">
    <source>
        <dbReference type="ARBA" id="ARBA00023065"/>
    </source>
</evidence>
<accession>A0A7S0SH33</accession>
<dbReference type="Gene3D" id="2.60.15.10">
    <property type="entry name" value="F0F1 ATP synthase delta/epsilon subunit, N-terminal"/>
    <property type="match status" value="1"/>
</dbReference>
<feature type="domain" description="ATP synthase F1 complex delta/epsilon subunit N-terminal" evidence="11">
    <location>
        <begin position="77"/>
        <end position="149"/>
    </location>
</feature>
<evidence type="ECO:0000256" key="9">
    <source>
        <dbReference type="ARBA" id="ARBA00023136"/>
    </source>
</evidence>